<name>A0A6J5FAU0_9BURK</name>
<protein>
    <submittedName>
        <fullName evidence="1">Uncharacterized protein</fullName>
    </submittedName>
</protein>
<accession>A0A6J5FAU0</accession>
<organism evidence="1 2">
    <name type="scientific">Paraburkholderia humisilvae</name>
    <dbReference type="NCBI Taxonomy" id="627669"/>
    <lineage>
        <taxon>Bacteria</taxon>
        <taxon>Pseudomonadati</taxon>
        <taxon>Pseudomonadota</taxon>
        <taxon>Betaproteobacteria</taxon>
        <taxon>Burkholderiales</taxon>
        <taxon>Burkholderiaceae</taxon>
        <taxon>Paraburkholderia</taxon>
    </lineage>
</organism>
<dbReference type="EMBL" id="CADIKH010000174">
    <property type="protein sequence ID" value="CAB3774802.1"/>
    <property type="molecule type" value="Genomic_DNA"/>
</dbReference>
<dbReference type="AlphaFoldDB" id="A0A6J5FAU0"/>
<sequence>MTGVVDLAPVWVNLFTLVVEMNRVANLIFLPVGVPQLRARDGAFLAFLARLVNDRFHIQLVQDEVNAMLRVRSL</sequence>
<reference evidence="1 2" key="1">
    <citation type="submission" date="2020-04" db="EMBL/GenBank/DDBJ databases">
        <authorList>
            <person name="De Canck E."/>
        </authorList>
    </citation>
    <scope>NUCLEOTIDE SEQUENCE [LARGE SCALE GENOMIC DNA]</scope>
    <source>
        <strain evidence="1 2">LMG 29542</strain>
    </source>
</reference>
<evidence type="ECO:0000313" key="1">
    <source>
        <dbReference type="EMBL" id="CAB3774802.1"/>
    </source>
</evidence>
<proteinExistence type="predicted"/>
<dbReference type="Proteomes" id="UP000494363">
    <property type="component" value="Unassembled WGS sequence"/>
</dbReference>
<evidence type="ECO:0000313" key="2">
    <source>
        <dbReference type="Proteomes" id="UP000494363"/>
    </source>
</evidence>
<dbReference type="RefSeq" id="WP_217478199.1">
    <property type="nucleotide sequence ID" value="NZ_CADIKH010000174.1"/>
</dbReference>
<gene>
    <name evidence="1" type="ORF">LMG29542_08184</name>
</gene>
<keyword evidence="2" id="KW-1185">Reference proteome</keyword>